<dbReference type="SUPFAM" id="SSF58104">
    <property type="entry name" value="Methyl-accepting chemotaxis protein (MCP) signaling domain"/>
    <property type="match status" value="1"/>
</dbReference>
<dbReference type="PANTHER" id="PTHR32089">
    <property type="entry name" value="METHYL-ACCEPTING CHEMOTAXIS PROTEIN MCPB"/>
    <property type="match status" value="1"/>
</dbReference>
<organism evidence="9 10">
    <name type="scientific">Cryptosporangium minutisporangium</name>
    <dbReference type="NCBI Taxonomy" id="113569"/>
    <lineage>
        <taxon>Bacteria</taxon>
        <taxon>Bacillati</taxon>
        <taxon>Actinomycetota</taxon>
        <taxon>Actinomycetes</taxon>
        <taxon>Cryptosporangiales</taxon>
        <taxon>Cryptosporangiaceae</taxon>
        <taxon>Cryptosporangium</taxon>
    </lineage>
</organism>
<dbReference type="PROSITE" id="PS50885">
    <property type="entry name" value="HAMP"/>
    <property type="match status" value="1"/>
</dbReference>
<gene>
    <name evidence="9" type="ORF">GCM10020369_70740</name>
</gene>
<comment type="caution">
    <text evidence="9">The sequence shown here is derived from an EMBL/GenBank/DDBJ whole genome shotgun (WGS) entry which is preliminary data.</text>
</comment>
<evidence type="ECO:0000256" key="5">
    <source>
        <dbReference type="PROSITE-ProRule" id="PRU00284"/>
    </source>
</evidence>
<evidence type="ECO:0000259" key="8">
    <source>
        <dbReference type="PROSITE" id="PS50885"/>
    </source>
</evidence>
<dbReference type="InterPro" id="IPR004089">
    <property type="entry name" value="MCPsignal_dom"/>
</dbReference>
<feature type="transmembrane region" description="Helical" evidence="6">
    <location>
        <begin position="20"/>
        <end position="39"/>
    </location>
</feature>
<evidence type="ECO:0000313" key="10">
    <source>
        <dbReference type="Proteomes" id="UP001501676"/>
    </source>
</evidence>
<keyword evidence="6" id="KW-0472">Membrane</keyword>
<dbReference type="Proteomes" id="UP001501676">
    <property type="component" value="Unassembled WGS sequence"/>
</dbReference>
<dbReference type="SMART" id="SM00304">
    <property type="entry name" value="HAMP"/>
    <property type="match status" value="1"/>
</dbReference>
<evidence type="ECO:0000256" key="1">
    <source>
        <dbReference type="ARBA" id="ARBA00022692"/>
    </source>
</evidence>
<dbReference type="Pfam" id="PF00672">
    <property type="entry name" value="HAMP"/>
    <property type="match status" value="1"/>
</dbReference>
<evidence type="ECO:0000259" key="7">
    <source>
        <dbReference type="PROSITE" id="PS50111"/>
    </source>
</evidence>
<reference evidence="10" key="1">
    <citation type="journal article" date="2019" name="Int. J. Syst. Evol. Microbiol.">
        <title>The Global Catalogue of Microorganisms (GCM) 10K type strain sequencing project: providing services to taxonomists for standard genome sequencing and annotation.</title>
        <authorList>
            <consortium name="The Broad Institute Genomics Platform"/>
            <consortium name="The Broad Institute Genome Sequencing Center for Infectious Disease"/>
            <person name="Wu L."/>
            <person name="Ma J."/>
        </authorList>
    </citation>
    <scope>NUCLEOTIDE SEQUENCE [LARGE SCALE GENOMIC DNA]</scope>
    <source>
        <strain evidence="10">JCM 9458</strain>
    </source>
</reference>
<comment type="similarity">
    <text evidence="4">Belongs to the methyl-accepting chemotaxis (MCP) protein family.</text>
</comment>
<dbReference type="Gene3D" id="1.10.287.950">
    <property type="entry name" value="Methyl-accepting chemotaxis protein"/>
    <property type="match status" value="1"/>
</dbReference>
<accession>A0ABP6TA23</accession>
<keyword evidence="3 5" id="KW-0807">Transducer</keyword>
<sequence length="534" mass="55571">MPTPTTGFSLHRLSIRSNLMLTATLALVIAALIGTVSLVQMNRIADRAQEIYTKSLQPVQVVGEIQGAIWHSRWASLSASTSTDAAKETAYRAEANEELEAVQSGITAFRALPVSSAEKAAMDKFADAWAKYLDLRQQALDLEAANRIEEWQTLRSTQLNPSIVDAVALLEEAKTVSAETAAEAAANARSTADTARTLILVVLVLGILLTGAFALATARSLVSRVHRLRDQLTAIAAGDLAERPVDTAENEIGEMSRAVQQAAEKMRATVLALAETSVGLSRSAASLQGASRELTENTDRASRQVSALDSAATEVTGGVQAVAGGAQEMGAAIREISVNASDAATVAGQAVETAAQTQQVMIRLGNSSTEIGNVLKAITAIAEQTNLLALNATIEAARAGESGKGFAVVAGEVKDLAQETAKATEEIGRRIDAIQQDTRSAADAIAGISEVIGKINDYQTTIASAVEEQSATTSGMTGDLDRVAGGTGEISAQLGQVADLTNATEGAARATQTAADELDVAAGQLRAAIATFRY</sequence>
<dbReference type="SMART" id="SM00283">
    <property type="entry name" value="MA"/>
    <property type="match status" value="1"/>
</dbReference>
<dbReference type="InterPro" id="IPR024478">
    <property type="entry name" value="HlyB_4HB_MCP"/>
</dbReference>
<protein>
    <submittedName>
        <fullName evidence="9">Methyl-accepting chemotaxis protein</fullName>
    </submittedName>
</protein>
<dbReference type="RefSeq" id="WP_345732635.1">
    <property type="nucleotide sequence ID" value="NZ_BAAAYN010000051.1"/>
</dbReference>
<feature type="transmembrane region" description="Helical" evidence="6">
    <location>
        <begin position="198"/>
        <end position="218"/>
    </location>
</feature>
<dbReference type="Pfam" id="PF00015">
    <property type="entry name" value="MCPsignal"/>
    <property type="match status" value="1"/>
</dbReference>
<feature type="domain" description="HAMP" evidence="8">
    <location>
        <begin position="219"/>
        <end position="271"/>
    </location>
</feature>
<evidence type="ECO:0000313" key="9">
    <source>
        <dbReference type="EMBL" id="GAA3395929.1"/>
    </source>
</evidence>
<proteinExistence type="inferred from homology"/>
<dbReference type="EMBL" id="BAAAYN010000051">
    <property type="protein sequence ID" value="GAA3395929.1"/>
    <property type="molecule type" value="Genomic_DNA"/>
</dbReference>
<evidence type="ECO:0000256" key="3">
    <source>
        <dbReference type="ARBA" id="ARBA00023224"/>
    </source>
</evidence>
<dbReference type="PANTHER" id="PTHR32089:SF112">
    <property type="entry name" value="LYSOZYME-LIKE PROTEIN-RELATED"/>
    <property type="match status" value="1"/>
</dbReference>
<dbReference type="CDD" id="cd06225">
    <property type="entry name" value="HAMP"/>
    <property type="match status" value="1"/>
</dbReference>
<keyword evidence="10" id="KW-1185">Reference proteome</keyword>
<keyword evidence="2 6" id="KW-1133">Transmembrane helix</keyword>
<keyword evidence="1 6" id="KW-0812">Transmembrane</keyword>
<evidence type="ECO:0000256" key="6">
    <source>
        <dbReference type="SAM" id="Phobius"/>
    </source>
</evidence>
<name>A0ABP6TA23_9ACTN</name>
<evidence type="ECO:0000256" key="2">
    <source>
        <dbReference type="ARBA" id="ARBA00022989"/>
    </source>
</evidence>
<dbReference type="Pfam" id="PF12729">
    <property type="entry name" value="4HB_MCP_1"/>
    <property type="match status" value="1"/>
</dbReference>
<evidence type="ECO:0000256" key="4">
    <source>
        <dbReference type="ARBA" id="ARBA00029447"/>
    </source>
</evidence>
<dbReference type="PROSITE" id="PS50111">
    <property type="entry name" value="CHEMOTAXIS_TRANSDUC_2"/>
    <property type="match status" value="1"/>
</dbReference>
<dbReference type="InterPro" id="IPR003660">
    <property type="entry name" value="HAMP_dom"/>
</dbReference>
<feature type="domain" description="Methyl-accepting transducer" evidence="7">
    <location>
        <begin position="276"/>
        <end position="519"/>
    </location>
</feature>